<proteinExistence type="predicted"/>
<feature type="compositionally biased region" description="Basic and acidic residues" evidence="1">
    <location>
        <begin position="88"/>
        <end position="98"/>
    </location>
</feature>
<feature type="region of interest" description="Disordered" evidence="1">
    <location>
        <begin position="67"/>
        <end position="99"/>
    </location>
</feature>
<evidence type="ECO:0000256" key="1">
    <source>
        <dbReference type="SAM" id="MobiDB-lite"/>
    </source>
</evidence>
<evidence type="ECO:0000313" key="2">
    <source>
        <dbReference type="EMBL" id="KAK1901700.1"/>
    </source>
</evidence>
<dbReference type="Proteomes" id="UP001228049">
    <property type="component" value="Unassembled WGS sequence"/>
</dbReference>
<gene>
    <name evidence="2" type="ORF">KUDE01_004666</name>
</gene>
<name>A0AAD9FK72_DISEL</name>
<protein>
    <submittedName>
        <fullName evidence="2">65-kDa microtubule-associated protein 4</fullName>
    </submittedName>
</protein>
<sequence>MDVTPTVPLVLLGEGYVDKVVESASSELTSEDSSQTNSGSPSSGESSFVEVDTLSQQIDKDICNPVQAVSTQEESKSKDSKSLSPCPEEDRLPEHFQEDNVDAALPQLTGLKNIFYNSQGIL</sequence>
<reference evidence="2" key="1">
    <citation type="submission" date="2023-04" db="EMBL/GenBank/DDBJ databases">
        <title>Chromosome-level genome of Chaenocephalus aceratus.</title>
        <authorList>
            <person name="Park H."/>
        </authorList>
    </citation>
    <scope>NUCLEOTIDE SEQUENCE</scope>
    <source>
        <strain evidence="2">DE</strain>
        <tissue evidence="2">Muscle</tissue>
    </source>
</reference>
<keyword evidence="3" id="KW-1185">Reference proteome</keyword>
<evidence type="ECO:0000313" key="3">
    <source>
        <dbReference type="Proteomes" id="UP001228049"/>
    </source>
</evidence>
<accession>A0AAD9FK72</accession>
<feature type="compositionally biased region" description="Low complexity" evidence="1">
    <location>
        <begin position="23"/>
        <end position="47"/>
    </location>
</feature>
<feature type="region of interest" description="Disordered" evidence="1">
    <location>
        <begin position="23"/>
        <end position="51"/>
    </location>
</feature>
<organism evidence="2 3">
    <name type="scientific">Dissostichus eleginoides</name>
    <name type="common">Patagonian toothfish</name>
    <name type="synonym">Dissostichus amissus</name>
    <dbReference type="NCBI Taxonomy" id="100907"/>
    <lineage>
        <taxon>Eukaryota</taxon>
        <taxon>Metazoa</taxon>
        <taxon>Chordata</taxon>
        <taxon>Craniata</taxon>
        <taxon>Vertebrata</taxon>
        <taxon>Euteleostomi</taxon>
        <taxon>Actinopterygii</taxon>
        <taxon>Neopterygii</taxon>
        <taxon>Teleostei</taxon>
        <taxon>Neoteleostei</taxon>
        <taxon>Acanthomorphata</taxon>
        <taxon>Eupercaria</taxon>
        <taxon>Perciformes</taxon>
        <taxon>Notothenioidei</taxon>
        <taxon>Nototheniidae</taxon>
        <taxon>Dissostichus</taxon>
    </lineage>
</organism>
<dbReference type="AlphaFoldDB" id="A0AAD9FK72"/>
<comment type="caution">
    <text evidence="2">The sequence shown here is derived from an EMBL/GenBank/DDBJ whole genome shotgun (WGS) entry which is preliminary data.</text>
</comment>
<dbReference type="EMBL" id="JASDAP010000006">
    <property type="protein sequence ID" value="KAK1901700.1"/>
    <property type="molecule type" value="Genomic_DNA"/>
</dbReference>